<keyword evidence="1" id="KW-0802">TPR repeat</keyword>
<dbReference type="EMBL" id="FCOL02000004">
    <property type="protein sequence ID" value="SAL26748.1"/>
    <property type="molecule type" value="Genomic_DNA"/>
</dbReference>
<name>A0A158G3P3_9BURK</name>
<dbReference type="InterPro" id="IPR011990">
    <property type="entry name" value="TPR-like_helical_dom_sf"/>
</dbReference>
<gene>
    <name evidence="2" type="ORF">AWB67_01099</name>
</gene>
<evidence type="ECO:0000313" key="2">
    <source>
        <dbReference type="EMBL" id="SAL26748.1"/>
    </source>
</evidence>
<sequence>MEDETLELLISIGHYARVRGRFDDARYLFDRLALLYPERAFPYLGLGLVEVDRVQYRKASQWFQTALDAVPDYGLAQAWLGVCLVFEERYAAGAQALIAATRSDDESGRALAATFLKVPGCVPYANAFSIPAVPTLNRLKYQG</sequence>
<dbReference type="RefSeq" id="WP_087655212.1">
    <property type="nucleotide sequence ID" value="NZ_FCOL02000004.1"/>
</dbReference>
<accession>A0A158G3P3</accession>
<dbReference type="AlphaFoldDB" id="A0A158G3P3"/>
<protein>
    <submittedName>
        <fullName evidence="2">Uncharacterized protein</fullName>
    </submittedName>
</protein>
<comment type="caution">
    <text evidence="2">The sequence shown here is derived from an EMBL/GenBank/DDBJ whole genome shotgun (WGS) entry which is preliminary data.</text>
</comment>
<keyword evidence="3" id="KW-1185">Reference proteome</keyword>
<proteinExistence type="predicted"/>
<reference evidence="2" key="1">
    <citation type="submission" date="2016-01" db="EMBL/GenBank/DDBJ databases">
        <authorList>
            <person name="Peeters C."/>
        </authorList>
    </citation>
    <scope>NUCLEOTIDE SEQUENCE [LARGE SCALE GENOMIC DNA]</scope>
    <source>
        <strain evidence="2">LMG 22937</strain>
    </source>
</reference>
<dbReference type="InterPro" id="IPR019734">
    <property type="entry name" value="TPR_rpt"/>
</dbReference>
<dbReference type="Gene3D" id="1.25.40.10">
    <property type="entry name" value="Tetratricopeptide repeat domain"/>
    <property type="match status" value="1"/>
</dbReference>
<feature type="repeat" description="TPR" evidence="1">
    <location>
        <begin position="40"/>
        <end position="73"/>
    </location>
</feature>
<dbReference type="OrthoDB" id="9005143at2"/>
<dbReference type="PROSITE" id="PS50005">
    <property type="entry name" value="TPR"/>
    <property type="match status" value="1"/>
</dbReference>
<dbReference type="SUPFAM" id="SSF48452">
    <property type="entry name" value="TPR-like"/>
    <property type="match status" value="1"/>
</dbReference>
<evidence type="ECO:0000313" key="3">
    <source>
        <dbReference type="Proteomes" id="UP000054925"/>
    </source>
</evidence>
<organism evidence="2 3">
    <name type="scientific">Caballeronia terrestris</name>
    <dbReference type="NCBI Taxonomy" id="1226301"/>
    <lineage>
        <taxon>Bacteria</taxon>
        <taxon>Pseudomonadati</taxon>
        <taxon>Pseudomonadota</taxon>
        <taxon>Betaproteobacteria</taxon>
        <taxon>Burkholderiales</taxon>
        <taxon>Burkholderiaceae</taxon>
        <taxon>Caballeronia</taxon>
    </lineage>
</organism>
<dbReference type="Proteomes" id="UP000054925">
    <property type="component" value="Unassembled WGS sequence"/>
</dbReference>
<evidence type="ECO:0000256" key="1">
    <source>
        <dbReference type="PROSITE-ProRule" id="PRU00339"/>
    </source>
</evidence>